<reference evidence="2 3" key="1">
    <citation type="submission" date="2018-11" db="EMBL/GenBank/DDBJ databases">
        <authorList>
            <consortium name="Pathogen Informatics"/>
        </authorList>
    </citation>
    <scope>NUCLEOTIDE SEQUENCE [LARGE SCALE GENOMIC DNA]</scope>
</reference>
<evidence type="ECO:0000313" key="2">
    <source>
        <dbReference type="EMBL" id="VDK56217.1"/>
    </source>
</evidence>
<dbReference type="Proteomes" id="UP000271889">
    <property type="component" value="Unassembled WGS sequence"/>
</dbReference>
<organism evidence="2 3">
    <name type="scientific">Cylicostephanus goldi</name>
    <name type="common">Nematode worm</name>
    <dbReference type="NCBI Taxonomy" id="71465"/>
    <lineage>
        <taxon>Eukaryota</taxon>
        <taxon>Metazoa</taxon>
        <taxon>Ecdysozoa</taxon>
        <taxon>Nematoda</taxon>
        <taxon>Chromadorea</taxon>
        <taxon>Rhabditida</taxon>
        <taxon>Rhabditina</taxon>
        <taxon>Rhabditomorpha</taxon>
        <taxon>Strongyloidea</taxon>
        <taxon>Strongylidae</taxon>
        <taxon>Cylicostephanus</taxon>
    </lineage>
</organism>
<dbReference type="EMBL" id="UYRV01009082">
    <property type="protein sequence ID" value="VDK56217.1"/>
    <property type="molecule type" value="Genomic_DNA"/>
</dbReference>
<protein>
    <submittedName>
        <fullName evidence="2">Uncharacterized protein</fullName>
    </submittedName>
</protein>
<gene>
    <name evidence="2" type="ORF">CGOC_LOCUS3568</name>
</gene>
<sequence length="138" mass="15799">MRVTQRHGRYKGEDRLYWTYRCVGCQSYRSLVSAQNQPPSYGMPRILAGSNNIRGVLKQEQKPFSLKRPGQEEVPSAEAPAEKSKESGFVIYIPRALSPEDVKIVRLAFFKILTDQYDEERDLPALKQLRAQHSNLSS</sequence>
<feature type="region of interest" description="Disordered" evidence="1">
    <location>
        <begin position="61"/>
        <end position="83"/>
    </location>
</feature>
<keyword evidence="3" id="KW-1185">Reference proteome</keyword>
<evidence type="ECO:0000313" key="3">
    <source>
        <dbReference type="Proteomes" id="UP000271889"/>
    </source>
</evidence>
<evidence type="ECO:0000256" key="1">
    <source>
        <dbReference type="SAM" id="MobiDB-lite"/>
    </source>
</evidence>
<proteinExistence type="predicted"/>
<name>A0A3P6RBA1_CYLGO</name>
<accession>A0A3P6RBA1</accession>
<dbReference type="AlphaFoldDB" id="A0A3P6RBA1"/>